<feature type="region of interest" description="Disordered" evidence="2">
    <location>
        <begin position="489"/>
        <end position="546"/>
    </location>
</feature>
<evidence type="ECO:0000256" key="2">
    <source>
        <dbReference type="SAM" id="MobiDB-lite"/>
    </source>
</evidence>
<dbReference type="GeneID" id="80904243"/>
<evidence type="ECO:0000256" key="1">
    <source>
        <dbReference type="ARBA" id="ARBA00022723"/>
    </source>
</evidence>
<evidence type="ECO:0000313" key="5">
    <source>
        <dbReference type="Proteomes" id="UP001140513"/>
    </source>
</evidence>
<keyword evidence="1" id="KW-0479">Metal-binding</keyword>
<dbReference type="Pfam" id="PF13378">
    <property type="entry name" value="MR_MLE_C"/>
    <property type="match status" value="1"/>
</dbReference>
<dbReference type="SUPFAM" id="SSF51604">
    <property type="entry name" value="Enolase C-terminal domain-like"/>
    <property type="match status" value="1"/>
</dbReference>
<reference evidence="4" key="1">
    <citation type="submission" date="2022-10" db="EMBL/GenBank/DDBJ databases">
        <title>Tapping the CABI collections for fungal endophytes: first genome assemblies for Collariella, Neodidymelliopsis, Ascochyta clinopodiicola, Didymella pomorum, Didymosphaeria variabile, Neocosmospora piperis and Neocucurbitaria cava.</title>
        <authorList>
            <person name="Hill R."/>
        </authorList>
    </citation>
    <scope>NUCLEOTIDE SEQUENCE</scope>
    <source>
        <strain evidence="4">IMI 356815</strain>
    </source>
</reference>
<name>A0A9W9CF72_9PLEO</name>
<dbReference type="OrthoDB" id="2943660at2759"/>
<feature type="compositionally biased region" description="Low complexity" evidence="2">
    <location>
        <begin position="344"/>
        <end position="353"/>
    </location>
</feature>
<feature type="region of interest" description="Disordered" evidence="2">
    <location>
        <begin position="268"/>
        <end position="413"/>
    </location>
</feature>
<feature type="domain" description="Enolase C-terminal" evidence="3">
    <location>
        <begin position="21"/>
        <end position="190"/>
    </location>
</feature>
<accession>A0A9W9CF72</accession>
<feature type="compositionally biased region" description="Polar residues" evidence="2">
    <location>
        <begin position="520"/>
        <end position="533"/>
    </location>
</feature>
<dbReference type="PANTHER" id="PTHR48073">
    <property type="entry name" value="O-SUCCINYLBENZOATE SYNTHASE-RELATED"/>
    <property type="match status" value="1"/>
</dbReference>
<dbReference type="PANTHER" id="PTHR48073:SF2">
    <property type="entry name" value="O-SUCCINYLBENZOATE SYNTHASE"/>
    <property type="match status" value="1"/>
</dbReference>
<organism evidence="4 5">
    <name type="scientific">Didymosphaeria variabile</name>
    <dbReference type="NCBI Taxonomy" id="1932322"/>
    <lineage>
        <taxon>Eukaryota</taxon>
        <taxon>Fungi</taxon>
        <taxon>Dikarya</taxon>
        <taxon>Ascomycota</taxon>
        <taxon>Pezizomycotina</taxon>
        <taxon>Dothideomycetes</taxon>
        <taxon>Pleosporomycetidae</taxon>
        <taxon>Pleosporales</taxon>
        <taxon>Massarineae</taxon>
        <taxon>Didymosphaeriaceae</taxon>
        <taxon>Didymosphaeria</taxon>
    </lineage>
</organism>
<protein>
    <recommendedName>
        <fullName evidence="3">Enolase C-terminal domain-containing protein</fullName>
    </recommendedName>
</protein>
<feature type="compositionally biased region" description="Basic and acidic residues" evidence="2">
    <location>
        <begin position="354"/>
        <end position="380"/>
    </location>
</feature>
<comment type="caution">
    <text evidence="4">The sequence shown here is derived from an EMBL/GenBank/DDBJ whole genome shotgun (WGS) entry which is preliminary data.</text>
</comment>
<dbReference type="GO" id="GO:0046872">
    <property type="term" value="F:metal ion binding"/>
    <property type="evidence" value="ECO:0007669"/>
    <property type="project" value="UniProtKB-KW"/>
</dbReference>
<evidence type="ECO:0000313" key="4">
    <source>
        <dbReference type="EMBL" id="KAJ4360153.1"/>
    </source>
</evidence>
<dbReference type="InterPro" id="IPR036849">
    <property type="entry name" value="Enolase-like_C_sf"/>
</dbReference>
<gene>
    <name evidence="4" type="ORF">N0V89_000713</name>
</gene>
<dbReference type="Gene3D" id="3.20.20.120">
    <property type="entry name" value="Enolase-like C-terminal domain"/>
    <property type="match status" value="1"/>
</dbReference>
<feature type="compositionally biased region" description="Basic and acidic residues" evidence="2">
    <location>
        <begin position="268"/>
        <end position="283"/>
    </location>
</feature>
<dbReference type="AlphaFoldDB" id="A0A9W9CF72"/>
<dbReference type="InterPro" id="IPR029065">
    <property type="entry name" value="Enolase_C-like"/>
</dbReference>
<sequence length="566" mass="62167">MRADWMPTLVVTASLADQKNDEFFLADANCGMTVENTLRLLRLLPSHLDFVLESPCATWHETISLRRRTGFPIIFDELVTDTASLVQLIAEDGAEGINLKIAKCGGLTKGRRIRDICLAAGYTMTVQDAWGSDISFAAIVHLAQTIPERNLRCILDVRDCSTVKVARCEYGLHDGNVTASREPGLGITPHLDVLGKPVASYYTARVNPMAPRSAALTGLYSHDESPNSRSKRHFYRLGGATRDTKWVKKKRACEEKPREVIDDDIHRGERAHGQEEIRFDSFGHRRMHRHDRPASGGDVANPRPSVVSIDTSESHAPQYCQASTHQAPKAHATADQESVTAVVISEPSFPPSSERSEIISPSKDKALPHRGARGTDRDSDGTILVDVDSSEPFIPAPTMKTSCQPPATPVRDKARRSGMILDRSTQNRISIASSFASNVSLSNLRAPSGSLSLFPDPLRTPNRRPPTVAERSINRLPRLHPMPTIYGAYRKPDTHTAGQYTDVRPPRTSTDRHIPAGQNAHGQDNVSLPSSPESDVFEISPSATPAVRSRPVTTWGAWYDKPALPS</sequence>
<dbReference type="EMBL" id="JAPEUX010000001">
    <property type="protein sequence ID" value="KAJ4360153.1"/>
    <property type="molecule type" value="Genomic_DNA"/>
</dbReference>
<feature type="compositionally biased region" description="Polar residues" evidence="2">
    <location>
        <begin position="308"/>
        <end position="326"/>
    </location>
</feature>
<evidence type="ECO:0000259" key="3">
    <source>
        <dbReference type="Pfam" id="PF13378"/>
    </source>
</evidence>
<dbReference type="RefSeq" id="XP_056076355.1">
    <property type="nucleotide sequence ID" value="XM_056209533.1"/>
</dbReference>
<dbReference type="Proteomes" id="UP001140513">
    <property type="component" value="Unassembled WGS sequence"/>
</dbReference>
<proteinExistence type="predicted"/>
<keyword evidence="5" id="KW-1185">Reference proteome</keyword>